<feature type="domain" description="Baseplate protein J-like barrel" evidence="1">
    <location>
        <begin position="105"/>
        <end position="183"/>
    </location>
</feature>
<comment type="caution">
    <text evidence="2">The sequence shown here is derived from an EMBL/GenBank/DDBJ whole genome shotgun (WGS) entry which is preliminary data.</text>
</comment>
<gene>
    <name evidence="2" type="ORF">LEP1GSC179_2989</name>
</gene>
<proteinExistence type="predicted"/>
<dbReference type="EMBL" id="AHON02000063">
    <property type="protein sequence ID" value="EKO32648.1"/>
    <property type="molecule type" value="Genomic_DNA"/>
</dbReference>
<dbReference type="Pfam" id="PF04865">
    <property type="entry name" value="Baseplate_J"/>
    <property type="match status" value="1"/>
</dbReference>
<evidence type="ECO:0000259" key="1">
    <source>
        <dbReference type="Pfam" id="PF04865"/>
    </source>
</evidence>
<dbReference type="AlphaFoldDB" id="A0A0E2BBQ7"/>
<organism evidence="2 3">
    <name type="scientific">Leptospira santarosai str. MOR084</name>
    <dbReference type="NCBI Taxonomy" id="1049984"/>
    <lineage>
        <taxon>Bacteria</taxon>
        <taxon>Pseudomonadati</taxon>
        <taxon>Spirochaetota</taxon>
        <taxon>Spirochaetia</taxon>
        <taxon>Leptospirales</taxon>
        <taxon>Leptospiraceae</taxon>
        <taxon>Leptospira</taxon>
    </lineage>
</organism>
<evidence type="ECO:0000313" key="3">
    <source>
        <dbReference type="Proteomes" id="UP000006329"/>
    </source>
</evidence>
<sequence>MNLNVTKDQVLSDHLQSVKNSGVFKNHSFSPTSKTFTLIRAVSNAIFNFIDTDLVSIQKAIHPHTAEDDALHEHLIRRGMKWKPALPAIIKVRIGSSTQPIVDRQIPQSLVVSTSGNEDQTIRFFLIDSLTLPAGISTDTQGKYTIEARVQCLIDGPAGNVVPGSISIIESPPEGIDYITNLEIDPMQQGQYRETRTSVRSRLQTAEGVSSKWTPVWYISEAERFGFVKRAIFKSAKTLGTDGEVKILLQGSVGPLTSAQLNQVQDHFNSEENDPGGVAHVAVENINESVINKTVTVKFSSTDKIPNQSVLDQIKEEFFLSLSEGQDFVDAQLKSLYQALPNCIDVEFNPLGNIDVPAGALASPGPGFQVVGTVYV</sequence>
<dbReference type="InterPro" id="IPR006949">
    <property type="entry name" value="Barrel_Baseplate_J-like"/>
</dbReference>
<evidence type="ECO:0000313" key="2">
    <source>
        <dbReference type="EMBL" id="EKO32648.1"/>
    </source>
</evidence>
<name>A0A0E2BBQ7_9LEPT</name>
<reference evidence="2" key="1">
    <citation type="submission" date="2012-10" db="EMBL/GenBank/DDBJ databases">
        <authorList>
            <person name="Harkins D.M."/>
            <person name="Durkin A.S."/>
            <person name="Brinkac L.M."/>
            <person name="Haft D.H."/>
            <person name="Selengut J.D."/>
            <person name="Sanka R."/>
            <person name="DePew J."/>
            <person name="Purushe J."/>
            <person name="Matthias M.A."/>
            <person name="Vinetz J.M."/>
            <person name="Sutton G.G."/>
            <person name="Nierman W.C."/>
            <person name="Fouts D.E."/>
        </authorList>
    </citation>
    <scope>NUCLEOTIDE SEQUENCE [LARGE SCALE GENOMIC DNA]</scope>
    <source>
        <strain evidence="2">MOR084</strain>
    </source>
</reference>
<keyword evidence="3" id="KW-1185">Reference proteome</keyword>
<dbReference type="Proteomes" id="UP000006329">
    <property type="component" value="Unassembled WGS sequence"/>
</dbReference>
<accession>A0A0E2BBQ7</accession>
<protein>
    <submittedName>
        <fullName evidence="2">Baseplate J-like protein</fullName>
    </submittedName>
</protein>
<dbReference type="RefSeq" id="WP_004485065.1">
    <property type="nucleotide sequence ID" value="NZ_AHON02000063.1"/>
</dbReference>